<reference evidence="1 2" key="1">
    <citation type="submission" date="2023-10" db="EMBL/GenBank/DDBJ databases">
        <title>Roseovarius strain S88 nov., isolated from a marine algae.</title>
        <authorList>
            <person name="Lee M.W."/>
            <person name="Lee J.K."/>
            <person name="Kim J.M."/>
            <person name="Choi D.G."/>
            <person name="Baek J.H."/>
            <person name="Bayburt H."/>
            <person name="Jung J.J."/>
            <person name="Han D.M."/>
            <person name="Jeon C.O."/>
        </authorList>
    </citation>
    <scope>NUCLEOTIDE SEQUENCE [LARGE SCALE GENOMIC DNA]</scope>
    <source>
        <strain evidence="1 2">S88</strain>
    </source>
</reference>
<accession>A0ABZ2HD05</accession>
<evidence type="ECO:0000313" key="1">
    <source>
        <dbReference type="EMBL" id="WWR45695.1"/>
    </source>
</evidence>
<dbReference type="RefSeq" id="WP_338548609.1">
    <property type="nucleotide sequence ID" value="NZ_CP146069.1"/>
</dbReference>
<protein>
    <submittedName>
        <fullName evidence="1">YdcH family protein</fullName>
    </submittedName>
</protein>
<dbReference type="InterPro" id="IPR007420">
    <property type="entry name" value="DUF465"/>
</dbReference>
<gene>
    <name evidence="1" type="ORF">RZ517_12955</name>
</gene>
<dbReference type="InterPro" id="IPR038444">
    <property type="entry name" value="DUF465_sf"/>
</dbReference>
<name>A0ABZ2HD05_9RHOB</name>
<keyword evidence="2" id="KW-1185">Reference proteome</keyword>
<dbReference type="Proteomes" id="UP001364156">
    <property type="component" value="Chromosome"/>
</dbReference>
<organism evidence="1 2">
    <name type="scientific">Roseovarius phycicola</name>
    <dbReference type="NCBI Taxonomy" id="3080976"/>
    <lineage>
        <taxon>Bacteria</taxon>
        <taxon>Pseudomonadati</taxon>
        <taxon>Pseudomonadota</taxon>
        <taxon>Alphaproteobacteria</taxon>
        <taxon>Rhodobacterales</taxon>
        <taxon>Roseobacteraceae</taxon>
        <taxon>Roseovarius</taxon>
    </lineage>
</organism>
<sequence>MRKVSPKSLQTRIDTLRRRHRELDDRISTAQSHKAPDFTQIKQLKQEKLGLRDAIRMTQSLLARLHAKKTKHCWQTQFHSG</sequence>
<proteinExistence type="predicted"/>
<evidence type="ECO:0000313" key="2">
    <source>
        <dbReference type="Proteomes" id="UP001364156"/>
    </source>
</evidence>
<dbReference type="Pfam" id="PF04325">
    <property type="entry name" value="DUF465"/>
    <property type="match status" value="1"/>
</dbReference>
<dbReference type="EMBL" id="CP146069">
    <property type="protein sequence ID" value="WWR45695.1"/>
    <property type="molecule type" value="Genomic_DNA"/>
</dbReference>
<dbReference type="Gene3D" id="6.10.280.50">
    <property type="match status" value="1"/>
</dbReference>